<dbReference type="PANTHER" id="PTHR34982:SF1">
    <property type="entry name" value="FLAGELLAR ASSEMBLY PROTEIN FLIH"/>
    <property type="match status" value="1"/>
</dbReference>
<dbReference type="EMBL" id="VTPS01000001">
    <property type="protein sequence ID" value="TZE83356.1"/>
    <property type="molecule type" value="Genomic_DNA"/>
</dbReference>
<proteinExistence type="inferred from homology"/>
<evidence type="ECO:0000256" key="1">
    <source>
        <dbReference type="ARBA" id="ARBA00003041"/>
    </source>
</evidence>
<reference evidence="9 10" key="1">
    <citation type="submission" date="2019-08" db="EMBL/GenBank/DDBJ databases">
        <title>Calorimonas adulescens gen. nov., sp. nov., an anaerobic thermophilic bacterium from Sakhalin hot spring.</title>
        <authorList>
            <person name="Khomyakova M.A."/>
            <person name="Merkel A.Y."/>
            <person name="Novikov A."/>
            <person name="Bonch-Osmolovskaya E.A."/>
            <person name="Slobodkin A.I."/>
        </authorList>
    </citation>
    <scope>NUCLEOTIDE SEQUENCE [LARGE SCALE GENOMIC DNA]</scope>
    <source>
        <strain evidence="9 10">A05MB</strain>
    </source>
</reference>
<dbReference type="RefSeq" id="WP_149543974.1">
    <property type="nucleotide sequence ID" value="NZ_VTPS01000001.1"/>
</dbReference>
<keyword evidence="7" id="KW-0175">Coiled coil</keyword>
<comment type="similarity">
    <text evidence="2">Belongs to the FliH family.</text>
</comment>
<protein>
    <recommendedName>
        <fullName evidence="8">Flagellar assembly protein FliH/Type III secretion system HrpE domain-containing protein</fullName>
    </recommendedName>
</protein>
<comment type="function">
    <text evidence="1">Needed for flagellar regrowth and assembly.</text>
</comment>
<evidence type="ECO:0000259" key="8">
    <source>
        <dbReference type="Pfam" id="PF02108"/>
    </source>
</evidence>
<keyword evidence="10" id="KW-1185">Reference proteome</keyword>
<evidence type="ECO:0000313" key="10">
    <source>
        <dbReference type="Proteomes" id="UP000322976"/>
    </source>
</evidence>
<keyword evidence="6" id="KW-1006">Bacterial flagellum protein export</keyword>
<evidence type="ECO:0000256" key="6">
    <source>
        <dbReference type="ARBA" id="ARBA00023225"/>
    </source>
</evidence>
<evidence type="ECO:0000313" key="9">
    <source>
        <dbReference type="EMBL" id="TZE83356.1"/>
    </source>
</evidence>
<accession>A0A5D8QHJ0</accession>
<evidence type="ECO:0000256" key="4">
    <source>
        <dbReference type="ARBA" id="ARBA00022795"/>
    </source>
</evidence>
<evidence type="ECO:0000256" key="3">
    <source>
        <dbReference type="ARBA" id="ARBA00022448"/>
    </source>
</evidence>
<dbReference type="InterPro" id="IPR051472">
    <property type="entry name" value="T3SS_Stator/FliH"/>
</dbReference>
<dbReference type="InterPro" id="IPR018035">
    <property type="entry name" value="Flagellar_FliH/T3SS_HrpE"/>
</dbReference>
<dbReference type="AlphaFoldDB" id="A0A5D8QHJ0"/>
<dbReference type="Proteomes" id="UP000322976">
    <property type="component" value="Unassembled WGS sequence"/>
</dbReference>
<dbReference type="GO" id="GO:0044781">
    <property type="term" value="P:bacterial-type flagellum organization"/>
    <property type="evidence" value="ECO:0007669"/>
    <property type="project" value="UniProtKB-KW"/>
</dbReference>
<organism evidence="9 10">
    <name type="scientific">Calorimonas adulescens</name>
    <dbReference type="NCBI Taxonomy" id="2606906"/>
    <lineage>
        <taxon>Bacteria</taxon>
        <taxon>Bacillati</taxon>
        <taxon>Bacillota</taxon>
        <taxon>Clostridia</taxon>
        <taxon>Thermoanaerobacterales</taxon>
        <taxon>Thermoanaerobacteraceae</taxon>
        <taxon>Calorimonas</taxon>
    </lineage>
</organism>
<comment type="caution">
    <text evidence="9">The sequence shown here is derived from an EMBL/GenBank/DDBJ whole genome shotgun (WGS) entry which is preliminary data.</text>
</comment>
<keyword evidence="3" id="KW-0813">Transport</keyword>
<evidence type="ECO:0000256" key="2">
    <source>
        <dbReference type="ARBA" id="ARBA00006602"/>
    </source>
</evidence>
<feature type="coiled-coil region" evidence="7">
    <location>
        <begin position="59"/>
        <end position="117"/>
    </location>
</feature>
<keyword evidence="5" id="KW-0653">Protein transport</keyword>
<sequence>MSKVFKGAQVIIDSEYDLSIIPFDMFPSSAKQLTTIEKEQQDFDELYEKFMKRVEAEKADILKMARQEAEQIKKEAYDEGKNQGYKAGYAEGKKDAYKEYELKLSEINAIKDEIIKEKEKLYDIVEEDAINLVVKICEKVLCDDIGNLKDSISKRVVGALKEMKNSKVINVRVSYDDAETLKGQFSEEFKIIPELRLSKGDFIIETPNGLIDYSMVNMVNKIKDILIEVLKNGKPR</sequence>
<feature type="domain" description="Flagellar assembly protein FliH/Type III secretion system HrpE" evidence="8">
    <location>
        <begin position="104"/>
        <end position="215"/>
    </location>
</feature>
<keyword evidence="4" id="KW-1005">Bacterial flagellum biogenesis</keyword>
<evidence type="ECO:0000256" key="5">
    <source>
        <dbReference type="ARBA" id="ARBA00022927"/>
    </source>
</evidence>
<gene>
    <name evidence="9" type="ORF">FWJ32_00265</name>
</gene>
<evidence type="ECO:0000256" key="7">
    <source>
        <dbReference type="SAM" id="Coils"/>
    </source>
</evidence>
<dbReference type="PANTHER" id="PTHR34982">
    <property type="entry name" value="YOP PROTEINS TRANSLOCATION PROTEIN L"/>
    <property type="match status" value="1"/>
</dbReference>
<name>A0A5D8QHJ0_9THEO</name>
<dbReference type="GO" id="GO:0015031">
    <property type="term" value="P:protein transport"/>
    <property type="evidence" value="ECO:0007669"/>
    <property type="project" value="UniProtKB-KW"/>
</dbReference>
<dbReference type="GO" id="GO:0005829">
    <property type="term" value="C:cytosol"/>
    <property type="evidence" value="ECO:0007669"/>
    <property type="project" value="TreeGrafter"/>
</dbReference>
<dbReference type="Pfam" id="PF02108">
    <property type="entry name" value="FliH"/>
    <property type="match status" value="1"/>
</dbReference>